<name>A0A6V7NLM9_ANACO</name>
<sequence length="301" mass="33145">MHFQSMPTAHRLPHLSPLPRSPPPPPPPSSSAKTLKPLLSTKALSHGANGAALTPPTSALRSSGAVGRSGLDPFRGKPGFGDLVFGSPRAYLFARGPQFFLGNAIEAFLRDEILAEIITSFLSEIIFYVGLASFLSIADKVQRPYLDFSPKRWSLITGLRGYLSSAFFTMGFKVFAPLLVAYVVWPVVGLPAIIAVAPFLLSCAAQFAFEMQLDRRRSSCWPLLPIIFEVYRVYQLNKGAHFVERLMFSMRGSSITPALMERSSAFVSMLAVLQILGVVCLWSLMTFLIRLFPSRPVAENY</sequence>
<accession>A0A6V7NLM9</accession>
<feature type="compositionally biased region" description="Pro residues" evidence="1">
    <location>
        <begin position="19"/>
        <end position="29"/>
    </location>
</feature>
<reference evidence="3" key="1">
    <citation type="submission" date="2020-07" db="EMBL/GenBank/DDBJ databases">
        <authorList>
            <person name="Lin J."/>
        </authorList>
    </citation>
    <scope>NUCLEOTIDE SEQUENCE</scope>
</reference>
<protein>
    <submittedName>
        <fullName evidence="3">Uncharacterized protein</fullName>
    </submittedName>
</protein>
<dbReference type="GO" id="GO:0009507">
    <property type="term" value="C:chloroplast"/>
    <property type="evidence" value="ECO:0007669"/>
    <property type="project" value="TreeGrafter"/>
</dbReference>
<dbReference type="AlphaFoldDB" id="A0A6V7NLM9"/>
<organism evidence="3">
    <name type="scientific">Ananas comosus var. bracteatus</name>
    <name type="common">red pineapple</name>
    <dbReference type="NCBI Taxonomy" id="296719"/>
    <lineage>
        <taxon>Eukaryota</taxon>
        <taxon>Viridiplantae</taxon>
        <taxon>Streptophyta</taxon>
        <taxon>Embryophyta</taxon>
        <taxon>Tracheophyta</taxon>
        <taxon>Spermatophyta</taxon>
        <taxon>Magnoliopsida</taxon>
        <taxon>Liliopsida</taxon>
        <taxon>Poales</taxon>
        <taxon>Bromeliaceae</taxon>
        <taxon>Bromelioideae</taxon>
        <taxon>Ananas</taxon>
    </lineage>
</organism>
<feature type="transmembrane region" description="Helical" evidence="2">
    <location>
        <begin position="190"/>
        <end position="209"/>
    </location>
</feature>
<feature type="region of interest" description="Disordered" evidence="1">
    <location>
        <begin position="1"/>
        <end position="34"/>
    </location>
</feature>
<keyword evidence="2" id="KW-1133">Transmembrane helix</keyword>
<keyword evidence="2" id="KW-0812">Transmembrane</keyword>
<feature type="transmembrane region" description="Helical" evidence="2">
    <location>
        <begin position="159"/>
        <end position="184"/>
    </location>
</feature>
<evidence type="ECO:0000256" key="1">
    <source>
        <dbReference type="SAM" id="MobiDB-lite"/>
    </source>
</evidence>
<evidence type="ECO:0000313" key="3">
    <source>
        <dbReference type="EMBL" id="CAD1819510.1"/>
    </source>
</evidence>
<gene>
    <name evidence="3" type="ORF">CB5_LOCUS2721</name>
</gene>
<dbReference type="EMBL" id="LR862139">
    <property type="protein sequence ID" value="CAD1819510.1"/>
    <property type="molecule type" value="Genomic_DNA"/>
</dbReference>
<dbReference type="PANTHER" id="PTHR33918:SF4">
    <property type="entry name" value="ABC-2 TYPE TRANSPORTER DOMAIN-CONTAINING PROTEIN"/>
    <property type="match status" value="1"/>
</dbReference>
<feature type="transmembrane region" description="Helical" evidence="2">
    <location>
        <begin position="270"/>
        <end position="292"/>
    </location>
</feature>
<dbReference type="PANTHER" id="PTHR33918">
    <property type="entry name" value="OS01G0704200 PROTEIN"/>
    <property type="match status" value="1"/>
</dbReference>
<evidence type="ECO:0000256" key="2">
    <source>
        <dbReference type="SAM" id="Phobius"/>
    </source>
</evidence>
<proteinExistence type="predicted"/>
<feature type="transmembrane region" description="Helical" evidence="2">
    <location>
        <begin position="117"/>
        <end position="138"/>
    </location>
</feature>
<keyword evidence="2" id="KW-0472">Membrane</keyword>